<reference evidence="5" key="1">
    <citation type="journal article" date="2017" name="Nature">
        <title>The genome of Chenopodium quinoa.</title>
        <authorList>
            <person name="Jarvis D.E."/>
            <person name="Ho Y.S."/>
            <person name="Lightfoot D.J."/>
            <person name="Schmoeckel S.M."/>
            <person name="Li B."/>
            <person name="Borm T.J.A."/>
            <person name="Ohyanagi H."/>
            <person name="Mineta K."/>
            <person name="Michell C.T."/>
            <person name="Saber N."/>
            <person name="Kharbatia N.M."/>
            <person name="Rupper R.R."/>
            <person name="Sharp A.R."/>
            <person name="Dally N."/>
            <person name="Boughton B.A."/>
            <person name="Woo Y.H."/>
            <person name="Gao G."/>
            <person name="Schijlen E.G.W.M."/>
            <person name="Guo X."/>
            <person name="Momin A.A."/>
            <person name="Negrao S."/>
            <person name="Al-Babili S."/>
            <person name="Gehring C."/>
            <person name="Roessner U."/>
            <person name="Jung C."/>
            <person name="Murphy K."/>
            <person name="Arold S.T."/>
            <person name="Gojobori T."/>
            <person name="van der Linden C.G."/>
            <person name="van Loo E.N."/>
            <person name="Jellen E.N."/>
            <person name="Maughan P.J."/>
            <person name="Tester M."/>
        </authorList>
    </citation>
    <scope>NUCLEOTIDE SEQUENCE [LARGE SCALE GENOMIC DNA]</scope>
    <source>
        <strain evidence="5">cv. PI 614886</strain>
    </source>
</reference>
<dbReference type="EnsemblPlants" id="AUR62009129-RA">
    <property type="protein sequence ID" value="AUR62009129-RA:cds"/>
    <property type="gene ID" value="AUR62009129"/>
</dbReference>
<evidence type="ECO:0000313" key="5">
    <source>
        <dbReference type="EnsemblPlants" id="AUR62009129-RA:cds"/>
    </source>
</evidence>
<accession>A0A803LB90</accession>
<organism evidence="5 6">
    <name type="scientific">Chenopodium quinoa</name>
    <name type="common">Quinoa</name>
    <dbReference type="NCBI Taxonomy" id="63459"/>
    <lineage>
        <taxon>Eukaryota</taxon>
        <taxon>Viridiplantae</taxon>
        <taxon>Streptophyta</taxon>
        <taxon>Embryophyta</taxon>
        <taxon>Tracheophyta</taxon>
        <taxon>Spermatophyta</taxon>
        <taxon>Magnoliopsida</taxon>
        <taxon>eudicotyledons</taxon>
        <taxon>Gunneridae</taxon>
        <taxon>Pentapetalae</taxon>
        <taxon>Caryophyllales</taxon>
        <taxon>Chenopodiaceae</taxon>
        <taxon>Chenopodioideae</taxon>
        <taxon>Atripliceae</taxon>
        <taxon>Chenopodium</taxon>
    </lineage>
</organism>
<evidence type="ECO:0000256" key="1">
    <source>
        <dbReference type="ARBA" id="ARBA00007867"/>
    </source>
</evidence>
<dbReference type="AlphaFoldDB" id="A0A803LB90"/>
<reference evidence="5" key="2">
    <citation type="submission" date="2021-03" db="UniProtKB">
        <authorList>
            <consortium name="EnsemblPlants"/>
        </authorList>
    </citation>
    <scope>IDENTIFICATION</scope>
</reference>
<dbReference type="InterPro" id="IPR030374">
    <property type="entry name" value="PABS"/>
</dbReference>
<evidence type="ECO:0000256" key="3">
    <source>
        <dbReference type="PROSITE-ProRule" id="PRU00354"/>
    </source>
</evidence>
<keyword evidence="2 3" id="KW-0808">Transferase</keyword>
<keyword evidence="6" id="KW-1185">Reference proteome</keyword>
<dbReference type="PANTHER" id="PTHR11558">
    <property type="entry name" value="SPERMIDINE/SPERMINE SYNTHASE"/>
    <property type="match status" value="1"/>
</dbReference>
<feature type="domain" description="PABS" evidence="4">
    <location>
        <begin position="1"/>
        <end position="178"/>
    </location>
</feature>
<protein>
    <recommendedName>
        <fullName evidence="4">PABS domain-containing protein</fullName>
    </recommendedName>
</protein>
<dbReference type="Pfam" id="PF01564">
    <property type="entry name" value="Spermine_synth"/>
    <property type="match status" value="1"/>
</dbReference>
<evidence type="ECO:0000256" key="2">
    <source>
        <dbReference type="ARBA" id="ARBA00022679"/>
    </source>
</evidence>
<evidence type="ECO:0000259" key="4">
    <source>
        <dbReference type="PROSITE" id="PS51006"/>
    </source>
</evidence>
<dbReference type="PANTHER" id="PTHR11558:SF28">
    <property type="entry name" value="SPERMIDINE SYNTHASE 2-LIKE"/>
    <property type="match status" value="1"/>
</dbReference>
<feature type="active site" description="Proton acceptor" evidence="3">
    <location>
        <position position="93"/>
    </location>
</feature>
<dbReference type="PROSITE" id="PS51006">
    <property type="entry name" value="PABS_2"/>
    <property type="match status" value="1"/>
</dbReference>
<dbReference type="InterPro" id="IPR001045">
    <property type="entry name" value="Spermi_synthase"/>
</dbReference>
<dbReference type="GO" id="GO:0004766">
    <property type="term" value="F:spermidine synthase activity"/>
    <property type="evidence" value="ECO:0007669"/>
    <property type="project" value="TreeGrafter"/>
</dbReference>
<dbReference type="Gramene" id="AUR62009129-RA">
    <property type="protein sequence ID" value="AUR62009129-RA:cds"/>
    <property type="gene ID" value="AUR62009129"/>
</dbReference>
<name>A0A803LB90_CHEQI</name>
<comment type="similarity">
    <text evidence="1">Belongs to the spermidine/spermine synthase family.</text>
</comment>
<proteinExistence type="inferred from homology"/>
<keyword evidence="3" id="KW-0620">Polyamine biosynthesis</keyword>
<dbReference type="GO" id="GO:0005829">
    <property type="term" value="C:cytosol"/>
    <property type="evidence" value="ECO:0007669"/>
    <property type="project" value="TreeGrafter"/>
</dbReference>
<dbReference type="GO" id="GO:0008295">
    <property type="term" value="P:spermidine biosynthetic process"/>
    <property type="evidence" value="ECO:0007669"/>
    <property type="project" value="TreeGrafter"/>
</dbReference>
<dbReference type="InterPro" id="IPR029063">
    <property type="entry name" value="SAM-dependent_MTases_sf"/>
</dbReference>
<dbReference type="CDD" id="cd02440">
    <property type="entry name" value="AdoMet_MTases"/>
    <property type="match status" value="1"/>
</dbReference>
<sequence>MLTHLPLCSIPNPKKLLVIGGGDGGILREASRHPSLEQIDICELDQMTVDVYATYFPDIAIGYKDPQVKLHVGDGVAFLKSVPQGSYDVVILDAFHVIGSLGYDANELVEEGLLETVAKALRPGGVLCAGAESFWNQEFDLESNISMCRKILKGSVNYAWSSVPFYQSGVIGYMLCSTEGPPVDFLHPVNPLDEKENSGISNQPLKFYNSE</sequence>
<dbReference type="Gene3D" id="3.40.50.150">
    <property type="entry name" value="Vaccinia Virus protein VP39"/>
    <property type="match status" value="1"/>
</dbReference>
<dbReference type="SUPFAM" id="SSF53335">
    <property type="entry name" value="S-adenosyl-L-methionine-dependent methyltransferases"/>
    <property type="match status" value="1"/>
</dbReference>
<evidence type="ECO:0000313" key="6">
    <source>
        <dbReference type="Proteomes" id="UP000596660"/>
    </source>
</evidence>
<dbReference type="Proteomes" id="UP000596660">
    <property type="component" value="Unplaced"/>
</dbReference>